<comment type="similarity">
    <text evidence="1">Belongs to the helicase family.</text>
</comment>
<keyword evidence="1" id="KW-0347">Helicase</keyword>
<feature type="domain" description="Helitron helicase-like" evidence="4">
    <location>
        <begin position="366"/>
        <end position="534"/>
    </location>
</feature>
<evidence type="ECO:0000259" key="3">
    <source>
        <dbReference type="Pfam" id="PF05970"/>
    </source>
</evidence>
<dbReference type="FunFam" id="3.40.50.300:FF:002884">
    <property type="entry name" value="ATP-dependent DNA helicase"/>
    <property type="match status" value="1"/>
</dbReference>
<dbReference type="InterPro" id="IPR025476">
    <property type="entry name" value="Helitron_helicase-like"/>
</dbReference>
<feature type="domain" description="DNA helicase Pif1-like DEAD-box helicase" evidence="3">
    <location>
        <begin position="1032"/>
        <end position="1198"/>
    </location>
</feature>
<keyword evidence="1" id="KW-0547">Nucleotide-binding</keyword>
<dbReference type="HOGENOM" id="CLU_001324_0_2_1"/>
<evidence type="ECO:0000313" key="7">
    <source>
        <dbReference type="Proteomes" id="UP000032141"/>
    </source>
</evidence>
<dbReference type="InterPro" id="IPR010285">
    <property type="entry name" value="DNA_helicase_pif1-like_DEAD"/>
</dbReference>
<dbReference type="Gramene" id="Bo01172s020.1">
    <property type="protein sequence ID" value="Bo01172s020.1"/>
    <property type="gene ID" value="Bo01172s020"/>
</dbReference>
<dbReference type="EnsemblPlants" id="Bo01172s020.1">
    <property type="protein sequence ID" value="Bo01172s020.1"/>
    <property type="gene ID" value="Bo01172s020"/>
</dbReference>
<comment type="catalytic activity">
    <reaction evidence="1">
        <text>ATP + H2O = ADP + phosphate + H(+)</text>
        <dbReference type="Rhea" id="RHEA:13065"/>
        <dbReference type="ChEBI" id="CHEBI:15377"/>
        <dbReference type="ChEBI" id="CHEBI:15378"/>
        <dbReference type="ChEBI" id="CHEBI:30616"/>
        <dbReference type="ChEBI" id="CHEBI:43474"/>
        <dbReference type="ChEBI" id="CHEBI:456216"/>
        <dbReference type="EC" id="5.6.2.3"/>
    </reaction>
</comment>
<evidence type="ECO:0000256" key="1">
    <source>
        <dbReference type="RuleBase" id="RU363044"/>
    </source>
</evidence>
<keyword evidence="1" id="KW-0234">DNA repair</keyword>
<evidence type="ECO:0000259" key="5">
    <source>
        <dbReference type="Pfam" id="PF21530"/>
    </source>
</evidence>
<dbReference type="GO" id="GO:0005524">
    <property type="term" value="F:ATP binding"/>
    <property type="evidence" value="ECO:0007669"/>
    <property type="project" value="UniProtKB-KW"/>
</dbReference>
<keyword evidence="7" id="KW-1185">Reference proteome</keyword>
<keyword evidence="1" id="KW-0227">DNA damage</keyword>
<dbReference type="Pfam" id="PF14214">
    <property type="entry name" value="Helitron_like_N"/>
    <property type="match status" value="1"/>
</dbReference>
<dbReference type="SUPFAM" id="SSF52540">
    <property type="entry name" value="P-loop containing nucleoside triphosphate hydrolases"/>
    <property type="match status" value="2"/>
</dbReference>
<evidence type="ECO:0000259" key="4">
    <source>
        <dbReference type="Pfam" id="PF14214"/>
    </source>
</evidence>
<dbReference type="GO" id="GO:0043139">
    <property type="term" value="F:5'-3' DNA helicase activity"/>
    <property type="evidence" value="ECO:0007669"/>
    <property type="project" value="UniProtKB-EC"/>
</dbReference>
<keyword evidence="1" id="KW-0378">Hydrolase</keyword>
<dbReference type="InterPro" id="IPR027417">
    <property type="entry name" value="P-loop_NTPase"/>
</dbReference>
<dbReference type="GO" id="GO:0006281">
    <property type="term" value="P:DNA repair"/>
    <property type="evidence" value="ECO:0007669"/>
    <property type="project" value="UniProtKB-KW"/>
</dbReference>
<feature type="region of interest" description="Disordered" evidence="2">
    <location>
        <begin position="38"/>
        <end position="69"/>
    </location>
</feature>
<keyword evidence="1" id="KW-0067">ATP-binding</keyword>
<dbReference type="InterPro" id="IPR049163">
    <property type="entry name" value="Pif1-like_2B_dom"/>
</dbReference>
<dbReference type="Pfam" id="PF21530">
    <property type="entry name" value="Pif1_2B_dom"/>
    <property type="match status" value="1"/>
</dbReference>
<dbReference type="eggNOG" id="KOG0987">
    <property type="taxonomic scope" value="Eukaryota"/>
</dbReference>
<name>A0A0D2ZU12_BRAOL</name>
<organism evidence="6 7">
    <name type="scientific">Brassica oleracea var. oleracea</name>
    <dbReference type="NCBI Taxonomy" id="109376"/>
    <lineage>
        <taxon>Eukaryota</taxon>
        <taxon>Viridiplantae</taxon>
        <taxon>Streptophyta</taxon>
        <taxon>Embryophyta</taxon>
        <taxon>Tracheophyta</taxon>
        <taxon>Spermatophyta</taxon>
        <taxon>Magnoliopsida</taxon>
        <taxon>eudicotyledons</taxon>
        <taxon>Gunneridae</taxon>
        <taxon>Pentapetalae</taxon>
        <taxon>rosids</taxon>
        <taxon>malvids</taxon>
        <taxon>Brassicales</taxon>
        <taxon>Brassicaceae</taxon>
        <taxon>Brassiceae</taxon>
        <taxon>Brassica</taxon>
    </lineage>
</organism>
<protein>
    <recommendedName>
        <fullName evidence="1">ATP-dependent DNA helicase</fullName>
        <ecNumber evidence="1">5.6.2.3</ecNumber>
    </recommendedName>
</protein>
<dbReference type="GO" id="GO:0000723">
    <property type="term" value="P:telomere maintenance"/>
    <property type="evidence" value="ECO:0007669"/>
    <property type="project" value="InterPro"/>
</dbReference>
<dbReference type="PANTHER" id="PTHR10492:SF90">
    <property type="entry name" value="ATP-DEPENDENT DNA HELICASE"/>
    <property type="match status" value="1"/>
</dbReference>
<accession>A0A0D2ZU12</accession>
<keyword evidence="1" id="KW-0233">DNA recombination</keyword>
<dbReference type="Gene3D" id="3.40.50.300">
    <property type="entry name" value="P-loop containing nucleotide triphosphate hydrolases"/>
    <property type="match status" value="2"/>
</dbReference>
<evidence type="ECO:0000256" key="2">
    <source>
        <dbReference type="SAM" id="MobiDB-lite"/>
    </source>
</evidence>
<feature type="compositionally biased region" description="Basic and acidic residues" evidence="2">
    <location>
        <begin position="49"/>
        <end position="69"/>
    </location>
</feature>
<dbReference type="CDD" id="cd18809">
    <property type="entry name" value="SF1_C_RecD"/>
    <property type="match status" value="1"/>
</dbReference>
<sequence>MSNAYIVFNGSLLIYPVRQKNARGMRKAILLSKRTSSLPQGLHAPQGSHDLHPKKTAKKDKGSTSKAEDNPIVECTKCGALMWTSESTGKDFRTGELTFTICCNHGQIKLPLIKQPPPMLEELLRHRWFRDTIRVYNSVLAFTSIRMKMDYTVVNAPGPYTIRIQGQTHHRIGSLIPRQGRPPEYLQLYIFDTGNEVRNRLNAMGQTSTEGNLDETTLARLIEMLDENNCLAKLFRRARDYYEGSGQQFNIILLSDKGKGKEYDLPSTSEVAGLIVGDMSSTIGVRDIVVQFQSDTLQQIRDDHPLYMSLQYPLLFPRGEYGFHPQISLHLETGTSKTRQFLTIRQYYAAQIQTRLNQGMTLGMTLVKGGRLLHQYVVDVYTAIEEDRLRWARNNQDVLRAELYSNVLDAVSKGDTDAKIIGQRFILPPSFTGGPRYLVEKYHDAMAICREYGNPDLFITMTANPNWKEIKEHLEIYGGDSPNDRPDIECRVFKMKLDQLLKDFKKGTFFKPYTAALHRIEFQKRGLPHAHILLWFGNSSRTPSSEEVDEIISAELPNKEEDPEAYNLVTKHMIHGPCGVINPKSPCMENNMCTKKYPRPYNDSTSIDKSGYVLYRRRRNENESVIKNGATLNNTFVVPHNINLLKKYEAHINVEWCNRTSIVKYLFKYITKGVDRASAVIEKGNTTTTSDTVEPKEKVIKQRNEIQEYIEARYLSACESMWRNFAFHIHKRKPSVEKLIIHLEGEHNITIKENDNLGRVIRKPGIEKTMFTEWMVLCRRSAFARTLTYVQIQEYFVWNNNSKVWSERKKGKTIGRIVAVHPSAGDRYYLRILINKIKGPRSYDELKTFNDVKYPDFKSVCHARGYLDDDVEWLESMPEGARTATPYQLRDMFVTFLNTCFVASPKRLWEHSWKSMSEDILHKRQRILGHTNLELDDETLKQYTLIEVEKLMRMQDRSLNDIKEMPKIKHVLLKELGNSLWNQEMDYNVAEETIRHGSQYNLLNAEQRAIYESVIDSVDKKDGKLFFVHGVKQIVLPVASSGIAALLLPNGRTAHSRFNIPLKLDEDKLCNIKPGTMLAELIEKTDLIIWDEAPMTHKHAFEALDKTLKDIMSMKNPHAKDQTFGGKTVLLGGDFRQILPVVPQGCRADTVLASICHSYLWNFCHKFPLNTNMRVNQDEKEFSDWLLKVGEGRPESEQGDEDDGYHDQMVNIDPTLLKETKEESLKQVVDAAYGDTKQIEASQSSYTDKVILTPRNDTVDEINAYTISKTTGESKDYYSYDSFEVSETQSNQNDTLYAIEYLNSMEFPGLPSHKLTLKVGAPIMLLRNINQTKGLCNGTRMILTHIGERVLKADIITGSHIGNEVLIPRVVLLHGDTQLPFTLRRGQFPIRLCYAMTINKSQGQSLKEFILYLPRPVFSHGQLYVALSRVTSKAGLKIIKDEDSHKQKVKKIVYKEIFNRLHPHETLEVPPEMNQN</sequence>
<evidence type="ECO:0000313" key="6">
    <source>
        <dbReference type="EnsemblPlants" id="Bo01172s020.1"/>
    </source>
</evidence>
<dbReference type="Proteomes" id="UP000032141">
    <property type="component" value="Unassembled WGS sequence"/>
</dbReference>
<dbReference type="EC" id="5.6.2.3" evidence="1"/>
<dbReference type="Pfam" id="PF05970">
    <property type="entry name" value="PIF1"/>
    <property type="match status" value="1"/>
</dbReference>
<feature type="domain" description="DNA helicase Pif1-like 2B" evidence="5">
    <location>
        <begin position="1300"/>
        <end position="1345"/>
    </location>
</feature>
<proteinExistence type="inferred from homology"/>
<dbReference type="GO" id="GO:0016887">
    <property type="term" value="F:ATP hydrolysis activity"/>
    <property type="evidence" value="ECO:0007669"/>
    <property type="project" value="RHEA"/>
</dbReference>
<comment type="cofactor">
    <cofactor evidence="1">
        <name>Mg(2+)</name>
        <dbReference type="ChEBI" id="CHEBI:18420"/>
    </cofactor>
</comment>
<reference evidence="6" key="1">
    <citation type="journal article" date="2014" name="Genome Biol.">
        <title>Transcriptome and methylome profiling reveals relics of genome dominance in the mesopolyploid Brassica oleracea.</title>
        <authorList>
            <person name="Parkin I.A."/>
            <person name="Koh C."/>
            <person name="Tang H."/>
            <person name="Robinson S.J."/>
            <person name="Kagale S."/>
            <person name="Clarke W.E."/>
            <person name="Town C.D."/>
            <person name="Nixon J."/>
            <person name="Krishnakumar V."/>
            <person name="Bidwell S.L."/>
            <person name="Denoeud F."/>
            <person name="Belcram H."/>
            <person name="Links M.G."/>
            <person name="Just J."/>
            <person name="Clarke C."/>
            <person name="Bender T."/>
            <person name="Huebert T."/>
            <person name="Mason A.S."/>
            <person name="Pires J.C."/>
            <person name="Barker G."/>
            <person name="Moore J."/>
            <person name="Walley P.G."/>
            <person name="Manoli S."/>
            <person name="Batley J."/>
            <person name="Edwards D."/>
            <person name="Nelson M.N."/>
            <person name="Wang X."/>
            <person name="Paterson A.H."/>
            <person name="King G."/>
            <person name="Bancroft I."/>
            <person name="Chalhoub B."/>
            <person name="Sharpe A.G."/>
        </authorList>
    </citation>
    <scope>NUCLEOTIDE SEQUENCE [LARGE SCALE GENOMIC DNA]</scope>
    <source>
        <strain evidence="6">cv. TO1000</strain>
    </source>
</reference>
<dbReference type="PANTHER" id="PTHR10492">
    <property type="match status" value="1"/>
</dbReference>
<dbReference type="GO" id="GO:0006310">
    <property type="term" value="P:DNA recombination"/>
    <property type="evidence" value="ECO:0007669"/>
    <property type="project" value="UniProtKB-KW"/>
</dbReference>
<reference evidence="6" key="2">
    <citation type="submission" date="2015-06" db="UniProtKB">
        <authorList>
            <consortium name="EnsemblPlants"/>
        </authorList>
    </citation>
    <scope>IDENTIFICATION</scope>
</reference>